<dbReference type="InterPro" id="IPR036388">
    <property type="entry name" value="WH-like_DNA-bd_sf"/>
</dbReference>
<dbReference type="Proteomes" id="UP000324020">
    <property type="component" value="Unassembled WGS sequence"/>
</dbReference>
<name>A0A1G7JN62_9EURY</name>
<proteinExistence type="predicted"/>
<dbReference type="AlphaFoldDB" id="A0A1G7JN62"/>
<reference evidence="2 3" key="1">
    <citation type="submission" date="2016-10" db="EMBL/GenBank/DDBJ databases">
        <authorList>
            <person name="Varghese N."/>
            <person name="Submissions S."/>
        </authorList>
    </citation>
    <scope>NUCLEOTIDE SEQUENCE [LARGE SCALE GENOMIC DNA]</scope>
    <source>
        <strain evidence="2 3">CGMCC 1.3527</strain>
    </source>
</reference>
<dbReference type="Pfam" id="PF24035">
    <property type="entry name" value="DUF7344"/>
    <property type="match status" value="1"/>
</dbReference>
<sequence length="157" mass="16732">MVCHGEPIGGAAQWNAYGHFLASDAREPRRTRLVIEHSADDAASGDPERGLDGVFAAVAHERRRTVLDALRATGGDAADLDALVEAVCDDADGPSPAVDEDRRRVRAALRHIHLPKLAAAGLVTYDNETEQVRSREGAVERRLRAATEAYAAAAAGE</sequence>
<dbReference type="EMBL" id="FNBO01000003">
    <property type="protein sequence ID" value="SDF25899.1"/>
    <property type="molecule type" value="Genomic_DNA"/>
</dbReference>
<accession>A0A1G7JN62</accession>
<evidence type="ECO:0000259" key="1">
    <source>
        <dbReference type="Pfam" id="PF24035"/>
    </source>
</evidence>
<dbReference type="InterPro" id="IPR055768">
    <property type="entry name" value="DUF7344"/>
</dbReference>
<evidence type="ECO:0000313" key="2">
    <source>
        <dbReference type="EMBL" id="SDF25899.1"/>
    </source>
</evidence>
<dbReference type="Gene3D" id="1.10.10.10">
    <property type="entry name" value="Winged helix-like DNA-binding domain superfamily/Winged helix DNA-binding domain"/>
    <property type="match status" value="1"/>
</dbReference>
<protein>
    <recommendedName>
        <fullName evidence="1">DUF7344 domain-containing protein</fullName>
    </recommendedName>
</protein>
<feature type="domain" description="DUF7344" evidence="1">
    <location>
        <begin position="55"/>
        <end position="133"/>
    </location>
</feature>
<evidence type="ECO:0000313" key="3">
    <source>
        <dbReference type="Proteomes" id="UP000324020"/>
    </source>
</evidence>
<gene>
    <name evidence="2" type="ORF">SAMN04488067_1038</name>
</gene>
<organism evidence="2 3">
    <name type="scientific">Halorubrum xinjiangense</name>
    <dbReference type="NCBI Taxonomy" id="261291"/>
    <lineage>
        <taxon>Archaea</taxon>
        <taxon>Methanobacteriati</taxon>
        <taxon>Methanobacteriota</taxon>
        <taxon>Stenosarchaea group</taxon>
        <taxon>Halobacteria</taxon>
        <taxon>Halobacteriales</taxon>
        <taxon>Haloferacaceae</taxon>
        <taxon>Halorubrum</taxon>
    </lineage>
</organism>
<keyword evidence="3" id="KW-1185">Reference proteome</keyword>